<proteinExistence type="predicted"/>
<accession>A0A7W8III8</accession>
<organism evidence="1 2">
    <name type="scientific">Tunturiibacter empetritectus</name>
    <dbReference type="NCBI Taxonomy" id="3069691"/>
    <lineage>
        <taxon>Bacteria</taxon>
        <taxon>Pseudomonadati</taxon>
        <taxon>Acidobacteriota</taxon>
        <taxon>Terriglobia</taxon>
        <taxon>Terriglobales</taxon>
        <taxon>Acidobacteriaceae</taxon>
        <taxon>Tunturiibacter</taxon>
    </lineage>
</organism>
<gene>
    <name evidence="1" type="ORF">HDF09_001715</name>
</gene>
<keyword evidence="2" id="KW-1185">Reference proteome</keyword>
<name>A0A7W8III8_9BACT</name>
<reference evidence="1" key="1">
    <citation type="submission" date="2020-08" db="EMBL/GenBank/DDBJ databases">
        <title>Genomic Encyclopedia of Type Strains, Phase IV (KMG-V): Genome sequencing to study the core and pangenomes of soil and plant-associated prokaryotes.</title>
        <authorList>
            <person name="Whitman W."/>
        </authorList>
    </citation>
    <scope>NUCLEOTIDE SEQUENCE [LARGE SCALE GENOMIC DNA]</scope>
    <source>
        <strain evidence="1">M8UP27</strain>
    </source>
</reference>
<dbReference type="Proteomes" id="UP000568106">
    <property type="component" value="Unassembled WGS sequence"/>
</dbReference>
<sequence length="78" mass="8322">MRELMSLSGCISIGAVRLISRVVGRFYEGCGTLAGYSFYLVTPLMAGGRKAFGEAELAAWRVLKRGFQGCAGRLSLGS</sequence>
<evidence type="ECO:0000313" key="2">
    <source>
        <dbReference type="Proteomes" id="UP000568106"/>
    </source>
</evidence>
<evidence type="ECO:0000313" key="1">
    <source>
        <dbReference type="EMBL" id="MBB5317046.1"/>
    </source>
</evidence>
<dbReference type="AlphaFoldDB" id="A0A7W8III8"/>
<comment type="caution">
    <text evidence="1">The sequence shown here is derived from an EMBL/GenBank/DDBJ whole genome shotgun (WGS) entry which is preliminary data.</text>
</comment>
<protein>
    <submittedName>
        <fullName evidence="1">Uncharacterized protein</fullName>
    </submittedName>
</protein>
<dbReference type="EMBL" id="JACHDY010000002">
    <property type="protein sequence ID" value="MBB5317046.1"/>
    <property type="molecule type" value="Genomic_DNA"/>
</dbReference>